<keyword evidence="6" id="KW-0066">ATP synthesis</keyword>
<dbReference type="Pfam" id="PF00213">
    <property type="entry name" value="OSCP"/>
    <property type="match status" value="1"/>
</dbReference>
<reference evidence="7" key="1">
    <citation type="journal article" date="2014" name="Genome Biol. Evol.">
        <title>Gene Loss Rather Than Gene Gain Is Associated with a Host Jump from Monocots to Dicots in the Smut Fungus Melanopsichium pennsylvanicum.</title>
        <authorList>
            <person name="Sharma R."/>
            <person name="Mishra B."/>
            <person name="Runge F."/>
            <person name="Thines M."/>
        </authorList>
    </citation>
    <scope>NUCLEOTIDE SEQUENCE</scope>
    <source>
        <strain evidence="7">4</strain>
    </source>
</reference>
<dbReference type="AlphaFoldDB" id="A0A077R7D9"/>
<accession>A0A077R7D9</accession>
<keyword evidence="3" id="KW-0375">Hydrogen ion transport</keyword>
<dbReference type="PANTHER" id="PTHR11910">
    <property type="entry name" value="ATP SYNTHASE DELTA CHAIN"/>
    <property type="match status" value="1"/>
</dbReference>
<name>A0A077R7D9_9BASI</name>
<keyword evidence="5" id="KW-0472">Membrane</keyword>
<dbReference type="HAMAP" id="MF_01416">
    <property type="entry name" value="ATP_synth_delta_bact"/>
    <property type="match status" value="1"/>
</dbReference>
<evidence type="ECO:0000256" key="4">
    <source>
        <dbReference type="ARBA" id="ARBA00023065"/>
    </source>
</evidence>
<dbReference type="EMBL" id="HG529566">
    <property type="protein sequence ID" value="CDI53084.1"/>
    <property type="molecule type" value="Genomic_DNA"/>
</dbReference>
<protein>
    <submittedName>
        <fullName evidence="7">Probable ATP5-F1F0-ATPase complex, OSCP subunit</fullName>
    </submittedName>
</protein>
<comment type="subcellular location">
    <subcellularLocation>
        <location evidence="1">Membrane</location>
    </subcellularLocation>
</comment>
<dbReference type="PRINTS" id="PR00125">
    <property type="entry name" value="ATPASEDELTA"/>
</dbReference>
<proteinExistence type="inferred from homology"/>
<evidence type="ECO:0000256" key="1">
    <source>
        <dbReference type="ARBA" id="ARBA00004370"/>
    </source>
</evidence>
<evidence type="ECO:0000256" key="2">
    <source>
        <dbReference type="ARBA" id="ARBA00022448"/>
    </source>
</evidence>
<keyword evidence="2" id="KW-0813">Transport</keyword>
<evidence type="ECO:0000256" key="6">
    <source>
        <dbReference type="ARBA" id="ARBA00023310"/>
    </source>
</evidence>
<keyword evidence="4" id="KW-0406">Ion transport</keyword>
<evidence type="ECO:0000313" key="7">
    <source>
        <dbReference type="EMBL" id="CDI53084.1"/>
    </source>
</evidence>
<evidence type="ECO:0000256" key="5">
    <source>
        <dbReference type="ARBA" id="ARBA00023136"/>
    </source>
</evidence>
<dbReference type="GO" id="GO:0016020">
    <property type="term" value="C:membrane"/>
    <property type="evidence" value="ECO:0007669"/>
    <property type="project" value="UniProtKB-SubCell"/>
</dbReference>
<organism evidence="7">
    <name type="scientific">Melanopsichium pennsylvanicum 4</name>
    <dbReference type="NCBI Taxonomy" id="1398559"/>
    <lineage>
        <taxon>Eukaryota</taxon>
        <taxon>Fungi</taxon>
        <taxon>Dikarya</taxon>
        <taxon>Basidiomycota</taxon>
        <taxon>Ustilaginomycotina</taxon>
        <taxon>Ustilaginomycetes</taxon>
        <taxon>Ustilaginales</taxon>
        <taxon>Ustilaginaceae</taxon>
        <taxon>Melanopsichium</taxon>
    </lineage>
</organism>
<dbReference type="GO" id="GO:0046933">
    <property type="term" value="F:proton-transporting ATP synthase activity, rotational mechanism"/>
    <property type="evidence" value="ECO:0007669"/>
    <property type="project" value="InterPro"/>
</dbReference>
<dbReference type="InterPro" id="IPR000711">
    <property type="entry name" value="ATPase_OSCP/dsu"/>
</dbReference>
<sequence length="211" mass="22532">MATNIMATAMAARIVWNETRHNERMHLYDTQETSSSTPHNCAAGNKLVNAELGGCPTTSPAAFATTPSPLYPSKSDTLPFFLCQSHPLTPDDLPHFYAHSNLFTVLAENGRLGQTEKVIEGFQELMTAYRGEVEVTVTSATALDKSTVSRIESALKGSQIAAKGNGKSLKIVQKVNPAIQGGLVVDFAGNTVDLSVASKVNKLNALLEQGV</sequence>
<evidence type="ECO:0000256" key="3">
    <source>
        <dbReference type="ARBA" id="ARBA00022781"/>
    </source>
</evidence>